<evidence type="ECO:0000256" key="2">
    <source>
        <dbReference type="ARBA" id="ARBA00008770"/>
    </source>
</evidence>
<dbReference type="CDD" id="cd01627">
    <property type="entry name" value="HAD_TPP"/>
    <property type="match status" value="1"/>
</dbReference>
<keyword evidence="4" id="KW-0479">Metal-binding</keyword>
<comment type="pathway">
    <text evidence="1 4">Glycan biosynthesis; trehalose biosynthesis.</text>
</comment>
<dbReference type="EMBL" id="JACLAW010000006">
    <property type="protein sequence ID" value="MBC2665739.1"/>
    <property type="molecule type" value="Genomic_DNA"/>
</dbReference>
<keyword evidence="6" id="KW-1185">Reference proteome</keyword>
<gene>
    <name evidence="5" type="primary">otsB</name>
    <name evidence="5" type="ORF">H7F51_09400</name>
</gene>
<dbReference type="UniPathway" id="UPA00299"/>
<dbReference type="PANTHER" id="PTHR43768:SF3">
    <property type="entry name" value="TREHALOSE 6-PHOSPHATE PHOSPHATASE"/>
    <property type="match status" value="1"/>
</dbReference>
<dbReference type="NCBIfam" id="TIGR00685">
    <property type="entry name" value="T6PP"/>
    <property type="match status" value="1"/>
</dbReference>
<sequence length="247" mass="26990">MNCTQRHAPPTDLLDEATLFLDLDGTLLELVDRPDAVRVDDRLRELLVRLKQKLKGRLAIISGRSLQQLDEIFGEFAADLAISGSHGCEHRWNGILARPNRPPALDEAADRLRLFAQGRHGLIVEEKSFGVALHYRMVPGEAAEAQAVAIALSAELELGLQHGKMMVELRVAGGDKGLAIQRLMDRSPMKGTKPVFAGDDVTDEPGFVMARALGGHAILIGQPRPSASDFALPSPMALRAWLEETLR</sequence>
<protein>
    <recommendedName>
        <fullName evidence="4">Trehalose 6-phosphate phosphatase</fullName>
        <ecNumber evidence="4">3.1.3.12</ecNumber>
    </recommendedName>
</protein>
<comment type="caution">
    <text evidence="5">The sequence shown here is derived from an EMBL/GenBank/DDBJ whole genome shotgun (WGS) entry which is preliminary data.</text>
</comment>
<dbReference type="InterPro" id="IPR003337">
    <property type="entry name" value="Trehalose_PPase"/>
</dbReference>
<dbReference type="Proteomes" id="UP000566813">
    <property type="component" value="Unassembled WGS sequence"/>
</dbReference>
<reference evidence="5 6" key="1">
    <citation type="submission" date="2020-08" db="EMBL/GenBank/DDBJ databases">
        <title>The genome sequence of type strain Novosphingobium flavum NBRC 111647.</title>
        <authorList>
            <person name="Liu Y."/>
        </authorList>
    </citation>
    <scope>NUCLEOTIDE SEQUENCE [LARGE SCALE GENOMIC DNA]</scope>
    <source>
        <strain evidence="5 6">NBRC 111647</strain>
    </source>
</reference>
<dbReference type="InterPro" id="IPR044651">
    <property type="entry name" value="OTSB-like"/>
</dbReference>
<dbReference type="EC" id="3.1.3.12" evidence="4"/>
<dbReference type="AlphaFoldDB" id="A0A7X1FRY1"/>
<dbReference type="Pfam" id="PF02358">
    <property type="entry name" value="Trehalose_PPase"/>
    <property type="match status" value="1"/>
</dbReference>
<dbReference type="InterPro" id="IPR006379">
    <property type="entry name" value="HAD-SF_hydro_IIB"/>
</dbReference>
<dbReference type="RefSeq" id="WP_185663994.1">
    <property type="nucleotide sequence ID" value="NZ_JACLAW010000006.1"/>
</dbReference>
<dbReference type="SUPFAM" id="SSF56784">
    <property type="entry name" value="HAD-like"/>
    <property type="match status" value="1"/>
</dbReference>
<comment type="similarity">
    <text evidence="2 4">Belongs to the trehalose phosphatase family.</text>
</comment>
<organism evidence="5 6">
    <name type="scientific">Novosphingobium flavum</name>
    <dbReference type="NCBI Taxonomy" id="1778672"/>
    <lineage>
        <taxon>Bacteria</taxon>
        <taxon>Pseudomonadati</taxon>
        <taxon>Pseudomonadota</taxon>
        <taxon>Alphaproteobacteria</taxon>
        <taxon>Sphingomonadales</taxon>
        <taxon>Sphingomonadaceae</taxon>
        <taxon>Novosphingobium</taxon>
    </lineage>
</organism>
<name>A0A7X1FRY1_9SPHN</name>
<dbReference type="NCBIfam" id="TIGR01484">
    <property type="entry name" value="HAD-SF-IIB"/>
    <property type="match status" value="1"/>
</dbReference>
<keyword evidence="4" id="KW-0460">Magnesium</keyword>
<dbReference type="InterPro" id="IPR023214">
    <property type="entry name" value="HAD_sf"/>
</dbReference>
<evidence type="ECO:0000256" key="3">
    <source>
        <dbReference type="ARBA" id="ARBA00022801"/>
    </source>
</evidence>
<evidence type="ECO:0000313" key="6">
    <source>
        <dbReference type="Proteomes" id="UP000566813"/>
    </source>
</evidence>
<dbReference type="GO" id="GO:0005992">
    <property type="term" value="P:trehalose biosynthetic process"/>
    <property type="evidence" value="ECO:0007669"/>
    <property type="project" value="UniProtKB-UniPathway"/>
</dbReference>
<keyword evidence="3 4" id="KW-0378">Hydrolase</keyword>
<accession>A0A7X1FRY1</accession>
<dbReference type="PANTHER" id="PTHR43768">
    <property type="entry name" value="TREHALOSE 6-PHOSPHATE PHOSPHATASE"/>
    <property type="match status" value="1"/>
</dbReference>
<comment type="cofactor">
    <cofactor evidence="4">
        <name>Mg(2+)</name>
        <dbReference type="ChEBI" id="CHEBI:18420"/>
    </cofactor>
</comment>
<comment type="catalytic activity">
    <reaction evidence="4">
        <text>alpha,alpha-trehalose 6-phosphate + H2O = alpha,alpha-trehalose + phosphate</text>
        <dbReference type="Rhea" id="RHEA:23420"/>
        <dbReference type="ChEBI" id="CHEBI:15377"/>
        <dbReference type="ChEBI" id="CHEBI:16551"/>
        <dbReference type="ChEBI" id="CHEBI:43474"/>
        <dbReference type="ChEBI" id="CHEBI:58429"/>
        <dbReference type="EC" id="3.1.3.12"/>
    </reaction>
</comment>
<dbReference type="GO" id="GO:0004805">
    <property type="term" value="F:trehalose-phosphatase activity"/>
    <property type="evidence" value="ECO:0007669"/>
    <property type="project" value="UniProtKB-EC"/>
</dbReference>
<dbReference type="Gene3D" id="3.30.70.1020">
    <property type="entry name" value="Trehalose-6-phosphate phosphatase related protein, domain 2"/>
    <property type="match status" value="1"/>
</dbReference>
<dbReference type="InterPro" id="IPR036412">
    <property type="entry name" value="HAD-like_sf"/>
</dbReference>
<dbReference type="GO" id="GO:0046872">
    <property type="term" value="F:metal ion binding"/>
    <property type="evidence" value="ECO:0007669"/>
    <property type="project" value="UniProtKB-KW"/>
</dbReference>
<evidence type="ECO:0000256" key="1">
    <source>
        <dbReference type="ARBA" id="ARBA00005199"/>
    </source>
</evidence>
<comment type="function">
    <text evidence="4">Removes the phosphate from trehalose 6-phosphate to produce free trehalose.</text>
</comment>
<dbReference type="Gene3D" id="3.40.50.1000">
    <property type="entry name" value="HAD superfamily/HAD-like"/>
    <property type="match status" value="1"/>
</dbReference>
<evidence type="ECO:0000256" key="4">
    <source>
        <dbReference type="RuleBase" id="RU361117"/>
    </source>
</evidence>
<proteinExistence type="inferred from homology"/>
<evidence type="ECO:0000313" key="5">
    <source>
        <dbReference type="EMBL" id="MBC2665739.1"/>
    </source>
</evidence>